<dbReference type="EMBL" id="CP018889">
    <property type="protein sequence ID" value="AUI68907.1"/>
    <property type="molecule type" value="Genomic_DNA"/>
</dbReference>
<organism evidence="3 4">
    <name type="scientific">Beggiatoa leptomitoformis</name>
    <dbReference type="NCBI Taxonomy" id="288004"/>
    <lineage>
        <taxon>Bacteria</taxon>
        <taxon>Pseudomonadati</taxon>
        <taxon>Pseudomonadota</taxon>
        <taxon>Gammaproteobacteria</taxon>
        <taxon>Thiotrichales</taxon>
        <taxon>Thiotrichaceae</taxon>
        <taxon>Beggiatoa</taxon>
    </lineage>
</organism>
<feature type="chain" id="PRO_5014893030" evidence="2">
    <location>
        <begin position="24"/>
        <end position="368"/>
    </location>
</feature>
<evidence type="ECO:0000313" key="3">
    <source>
        <dbReference type="EMBL" id="AUI68907.1"/>
    </source>
</evidence>
<evidence type="ECO:0000256" key="2">
    <source>
        <dbReference type="SAM" id="SignalP"/>
    </source>
</evidence>
<dbReference type="InterPro" id="IPR006059">
    <property type="entry name" value="SBP"/>
</dbReference>
<dbReference type="Proteomes" id="UP000234271">
    <property type="component" value="Chromosome"/>
</dbReference>
<evidence type="ECO:0000256" key="1">
    <source>
        <dbReference type="ARBA" id="ARBA00022729"/>
    </source>
</evidence>
<keyword evidence="1 2" id="KW-0732">Signal</keyword>
<dbReference type="STRING" id="288004.AL038_14810"/>
<dbReference type="PANTHER" id="PTHR30222:SF2">
    <property type="entry name" value="ABC TRANSPORTER SUBSTRATE-BINDING PROTEIN"/>
    <property type="match status" value="1"/>
</dbReference>
<feature type="signal peptide" evidence="2">
    <location>
        <begin position="1"/>
        <end position="23"/>
    </location>
</feature>
<sequence>MQKYHFIFLIFSYLLSNVTVTLAESPAKTLTVVSWGGKYTDSQIAAYYKPFADKFGVAIQANTYNGGLGQIRSQVKTHNIKWDVVDLSLADAVKGCNDGLLEPIDLTSFPPSSNGISPLNDFYDITILTSCAAPLVVWSTVVAYNETAFAKAKKKPNKIADLFDIETFAGKRGFRKTPQVTFEWALMADGVPSTEVYNVLATAEGVERVFTMLDKIKKQIIWWDTGAQALQLLNNNEVVMTTIYNGWVADAIVNNAKPYKIIWDGQLFDLDVLSIVKGTKQLDLAIEFIKFASDTQALAEQTRYIAYSPARKSALKYLPTIAQLGYDIRPLLPMTPANFTNAIRYDFTWWAKHQEVLTDKFNAWLARN</sequence>
<evidence type="ECO:0000313" key="4">
    <source>
        <dbReference type="Proteomes" id="UP000234271"/>
    </source>
</evidence>
<accession>A0A2N9YEI5</accession>
<dbReference type="Pfam" id="PF13416">
    <property type="entry name" value="SBP_bac_8"/>
    <property type="match status" value="1"/>
</dbReference>
<dbReference type="PANTHER" id="PTHR30222">
    <property type="entry name" value="SPERMIDINE/PUTRESCINE-BINDING PERIPLASMIC PROTEIN"/>
    <property type="match status" value="1"/>
</dbReference>
<reference evidence="4" key="1">
    <citation type="submission" date="2016-12" db="EMBL/GenBank/DDBJ databases">
        <title>Complete Genome Sequence of Beggiatoa leptomitiformis D-401.</title>
        <authorList>
            <person name="Fomenkov A."/>
            <person name="Vincze T."/>
            <person name="Grabovich M."/>
            <person name="Anton B.P."/>
            <person name="Dubinina G."/>
            <person name="Orlova M."/>
            <person name="Belousova E."/>
            <person name="Roberts R.J."/>
        </authorList>
    </citation>
    <scope>NUCLEOTIDE SEQUENCE [LARGE SCALE GENOMIC DNA]</scope>
    <source>
        <strain evidence="4">D-401</strain>
    </source>
</reference>
<protein>
    <submittedName>
        <fullName evidence="3">Extracellular solute-binding protein</fullName>
    </submittedName>
</protein>
<gene>
    <name evidence="3" type="ORF">BLE401_09450</name>
</gene>
<dbReference type="OrthoDB" id="9815444at2"/>
<name>A0A2N9YEI5_9GAMM</name>
<dbReference type="RefSeq" id="WP_062154101.1">
    <property type="nucleotide sequence ID" value="NZ_CP012373.2"/>
</dbReference>
<dbReference type="AlphaFoldDB" id="A0A2N9YEI5"/>
<proteinExistence type="predicted"/>
<dbReference type="Gene3D" id="3.40.190.10">
    <property type="entry name" value="Periplasmic binding protein-like II"/>
    <property type="match status" value="2"/>
</dbReference>
<dbReference type="CDD" id="cd13589">
    <property type="entry name" value="PBP2_polyamine_RpCGA009"/>
    <property type="match status" value="1"/>
</dbReference>
<dbReference type="SUPFAM" id="SSF53850">
    <property type="entry name" value="Periplasmic binding protein-like II"/>
    <property type="match status" value="1"/>
</dbReference>
<keyword evidence="4" id="KW-1185">Reference proteome</keyword>